<dbReference type="Proteomes" id="UP000292340">
    <property type="component" value="Unassembled WGS sequence"/>
</dbReference>
<evidence type="ECO:0000313" key="4">
    <source>
        <dbReference type="EMBL" id="RYN50241.1"/>
    </source>
</evidence>
<keyword evidence="2" id="KW-0812">Transmembrane</keyword>
<dbReference type="Pfam" id="PF04488">
    <property type="entry name" value="Gly_transf_sug"/>
    <property type="match status" value="1"/>
</dbReference>
<dbReference type="Proteomes" id="UP000293195">
    <property type="component" value="Unassembled WGS sequence"/>
</dbReference>
<dbReference type="AlphaFoldDB" id="A0A4Q4MGD8"/>
<protein>
    <recommendedName>
        <fullName evidence="8">Initiation-specific alpha-1,6-mannosyltransferase</fullName>
    </recommendedName>
</protein>
<dbReference type="InterPro" id="IPR039367">
    <property type="entry name" value="Och1-like"/>
</dbReference>
<evidence type="ECO:0000313" key="7">
    <source>
        <dbReference type="Proteomes" id="UP000293195"/>
    </source>
</evidence>
<dbReference type="SUPFAM" id="SSF53448">
    <property type="entry name" value="Nucleotide-diphospho-sugar transferases"/>
    <property type="match status" value="1"/>
</dbReference>
<evidence type="ECO:0000256" key="2">
    <source>
        <dbReference type="SAM" id="Phobius"/>
    </source>
</evidence>
<accession>A0A4Q4MGD8</accession>
<feature type="transmembrane region" description="Helical" evidence="2">
    <location>
        <begin position="9"/>
        <end position="27"/>
    </location>
</feature>
<proteinExistence type="inferred from homology"/>
<dbReference type="EMBL" id="PDXA01000018">
    <property type="protein sequence ID" value="RYN50241.1"/>
    <property type="molecule type" value="Genomic_DNA"/>
</dbReference>
<comment type="similarity">
    <text evidence="1">Belongs to the glycosyltransferase 32 family.</text>
</comment>
<keyword evidence="7" id="KW-1185">Reference proteome</keyword>
<dbReference type="Proteomes" id="UP000292402">
    <property type="component" value="Unassembled WGS sequence"/>
</dbReference>
<evidence type="ECO:0008006" key="8">
    <source>
        <dbReference type="Google" id="ProtNLM"/>
    </source>
</evidence>
<reference evidence="3 6" key="2">
    <citation type="journal article" date="2019" name="bioRxiv">
        <title>Genomics, evolutionary history and diagnostics of the Alternaria alternata species group including apple and Asian pear pathotypes.</title>
        <authorList>
            <person name="Armitage A.D."/>
            <person name="Cockerton H.M."/>
            <person name="Sreenivasaprasad S."/>
            <person name="Woodhall J.W."/>
            <person name="Lane C.R."/>
            <person name="Harrison R.J."/>
            <person name="Clarkson J.P."/>
        </authorList>
    </citation>
    <scope>NUCLEOTIDE SEQUENCE [LARGE SCALE GENOMIC DNA]</scope>
    <source>
        <strain evidence="6">FERA 1082</strain>
        <strain evidence="3">FERA 1164</strain>
        <strain evidence="5">FERA 635</strain>
    </source>
</reference>
<sequence>MLARLHFRFLSYHSLVALCVIFFIYQICTLRSVQDNIAVHIQGATAIPKYEGIPKLIWYKLGPRGLSEEARNWTDSCIKPNPEYEARFMTDESSDEYVRKTFASRPDIVDNFLALPVPIWKADILRYLLLWDQGGIWFDLDVSCEGIPIDDWIPAEYKGNTSLVVGWEFDHGWPGNYLHQMEIWAIMANPRSPHLMQCINDILQELADKTAEHGITVENTTMDIMGDTVEFTGPRRLTSAVYKSLGGMTNRNLVGSDTEELLQPKLVGDVLFMPGRSFAPMTNTYSPEEEAILSPQLVTHHYAGTWKNSHGGED</sequence>
<dbReference type="PANTHER" id="PTHR31834:SF8">
    <property type="entry name" value="TRANSFERASE, PUTATIVE (AFU_ORTHOLOGUE AFUA_6G14040)-RELATED"/>
    <property type="match status" value="1"/>
</dbReference>
<reference evidence="3" key="1">
    <citation type="submission" date="2017-10" db="EMBL/GenBank/DDBJ databases">
        <authorList>
            <person name="Armitage A.D."/>
            <person name="Barbara D.J."/>
            <person name="Woodhall J.W."/>
            <person name="Sreenivasaprasad S."/>
            <person name="Lane C.R."/>
            <person name="Clarkson J.P."/>
            <person name="Harrison R.J."/>
        </authorList>
    </citation>
    <scope>NUCLEOTIDE SEQUENCE</scope>
    <source>
        <strain evidence="3">FERA 1164</strain>
        <strain evidence="5">FERA 635</strain>
    </source>
</reference>
<dbReference type="Gene3D" id="3.90.550.20">
    <property type="match status" value="1"/>
</dbReference>
<keyword evidence="2" id="KW-0472">Membrane</keyword>
<evidence type="ECO:0000256" key="1">
    <source>
        <dbReference type="ARBA" id="ARBA00009003"/>
    </source>
</evidence>
<gene>
    <name evidence="4" type="ORF">AA0114_g6001</name>
    <name evidence="3" type="ORF">AA0115_g11011</name>
    <name evidence="5" type="ORF">AA0119_g12448</name>
</gene>
<dbReference type="PANTHER" id="PTHR31834">
    <property type="entry name" value="INITIATION-SPECIFIC ALPHA-1,6-MANNOSYLTRANSFERASE"/>
    <property type="match status" value="1"/>
</dbReference>
<dbReference type="InterPro" id="IPR029044">
    <property type="entry name" value="Nucleotide-diphossugar_trans"/>
</dbReference>
<dbReference type="InterPro" id="IPR007577">
    <property type="entry name" value="GlycoTrfase_DXD_sugar-bd_CS"/>
</dbReference>
<evidence type="ECO:0000313" key="3">
    <source>
        <dbReference type="EMBL" id="RYN18925.1"/>
    </source>
</evidence>
<organism evidence="4 6">
    <name type="scientific">Alternaria tenuissima</name>
    <dbReference type="NCBI Taxonomy" id="119927"/>
    <lineage>
        <taxon>Eukaryota</taxon>
        <taxon>Fungi</taxon>
        <taxon>Dikarya</taxon>
        <taxon>Ascomycota</taxon>
        <taxon>Pezizomycotina</taxon>
        <taxon>Dothideomycetes</taxon>
        <taxon>Pleosporomycetidae</taxon>
        <taxon>Pleosporales</taxon>
        <taxon>Pleosporineae</taxon>
        <taxon>Pleosporaceae</taxon>
        <taxon>Alternaria</taxon>
        <taxon>Alternaria sect. Alternaria</taxon>
        <taxon>Alternaria alternata complex</taxon>
    </lineage>
</organism>
<dbReference type="GO" id="GO:0000009">
    <property type="term" value="F:alpha-1,6-mannosyltransferase activity"/>
    <property type="evidence" value="ECO:0007669"/>
    <property type="project" value="InterPro"/>
</dbReference>
<keyword evidence="2" id="KW-1133">Transmembrane helix</keyword>
<dbReference type="EMBL" id="PDXF01000120">
    <property type="protein sequence ID" value="RYN87339.1"/>
    <property type="molecule type" value="Genomic_DNA"/>
</dbReference>
<dbReference type="GO" id="GO:0000136">
    <property type="term" value="C:mannan polymerase complex"/>
    <property type="evidence" value="ECO:0007669"/>
    <property type="project" value="TreeGrafter"/>
</dbReference>
<dbReference type="GO" id="GO:0006487">
    <property type="term" value="P:protein N-linked glycosylation"/>
    <property type="evidence" value="ECO:0007669"/>
    <property type="project" value="TreeGrafter"/>
</dbReference>
<evidence type="ECO:0000313" key="6">
    <source>
        <dbReference type="Proteomes" id="UP000292402"/>
    </source>
</evidence>
<dbReference type="EMBL" id="PDXB01000046">
    <property type="protein sequence ID" value="RYN18925.1"/>
    <property type="molecule type" value="Genomic_DNA"/>
</dbReference>
<comment type="caution">
    <text evidence="4">The sequence shown here is derived from an EMBL/GenBank/DDBJ whole genome shotgun (WGS) entry which is preliminary data.</text>
</comment>
<evidence type="ECO:0000313" key="5">
    <source>
        <dbReference type="EMBL" id="RYN87339.1"/>
    </source>
</evidence>
<name>A0A4Q4MGD8_9PLEO</name>
<reference evidence="4" key="3">
    <citation type="journal article" date="2019" name="J. ISSAAS">
        <title>Genomics, evolutionary history and diagnostics of the Alternaria alternata species group including apple and Asian pear pathotypes.</title>
        <authorList>
            <person name="Armitage A.D."/>
            <person name="Cockerton H.M."/>
            <person name="Sreenivasaprasad S."/>
            <person name="Woodhall J."/>
            <person name="Lane C."/>
            <person name="Harrison R.J."/>
            <person name="Clarkson J.P."/>
        </authorList>
    </citation>
    <scope>NUCLEOTIDE SEQUENCE</scope>
    <source>
        <strain evidence="4">FERA 1082</strain>
    </source>
</reference>